<evidence type="ECO:0000313" key="9">
    <source>
        <dbReference type="EMBL" id="GEP84499.1"/>
    </source>
</evidence>
<keyword evidence="10" id="KW-1185">Reference proteome</keyword>
<feature type="transmembrane region" description="Helical" evidence="7">
    <location>
        <begin position="632"/>
        <end position="652"/>
    </location>
</feature>
<feature type="transmembrane region" description="Helical" evidence="7">
    <location>
        <begin position="181"/>
        <end position="201"/>
    </location>
</feature>
<dbReference type="Proteomes" id="UP000321736">
    <property type="component" value="Unassembled WGS sequence"/>
</dbReference>
<evidence type="ECO:0000256" key="3">
    <source>
        <dbReference type="ARBA" id="ARBA00022692"/>
    </source>
</evidence>
<dbReference type="InterPro" id="IPR004869">
    <property type="entry name" value="MMPL_dom"/>
</dbReference>
<reference evidence="9 10" key="1">
    <citation type="submission" date="2019-07" db="EMBL/GenBank/DDBJ databases">
        <title>Whole genome shotgun sequence of Staphylococcus piscifermentans NBRC 109625.</title>
        <authorList>
            <person name="Hosoyama A."/>
            <person name="Uohara A."/>
            <person name="Ohji S."/>
            <person name="Ichikawa N."/>
        </authorList>
    </citation>
    <scope>NUCLEOTIDE SEQUENCE [LARGE SCALE GENOMIC DNA]</scope>
    <source>
        <strain evidence="9 10">NBRC 109625</strain>
    </source>
</reference>
<protein>
    <submittedName>
        <fullName evidence="9">Membrane protein</fullName>
    </submittedName>
</protein>
<organism evidence="9 10">
    <name type="scientific">Staphylococcus piscifermentans</name>
    <dbReference type="NCBI Taxonomy" id="70258"/>
    <lineage>
        <taxon>Bacteria</taxon>
        <taxon>Bacillati</taxon>
        <taxon>Bacillota</taxon>
        <taxon>Bacilli</taxon>
        <taxon>Bacillales</taxon>
        <taxon>Staphylococcaceae</taxon>
        <taxon>Staphylococcus</taxon>
    </lineage>
</organism>
<evidence type="ECO:0000256" key="1">
    <source>
        <dbReference type="ARBA" id="ARBA00004651"/>
    </source>
</evidence>
<dbReference type="InterPro" id="IPR000731">
    <property type="entry name" value="SSD"/>
</dbReference>
<feature type="transmembrane region" description="Helical" evidence="7">
    <location>
        <begin position="351"/>
        <end position="375"/>
    </location>
</feature>
<keyword evidence="2" id="KW-1003">Cell membrane</keyword>
<feature type="transmembrane region" description="Helical" evidence="7">
    <location>
        <begin position="546"/>
        <end position="567"/>
    </location>
</feature>
<feature type="domain" description="SSD" evidence="8">
    <location>
        <begin position="518"/>
        <end position="686"/>
    </location>
</feature>
<feature type="transmembrane region" description="Helical" evidence="7">
    <location>
        <begin position="232"/>
        <end position="253"/>
    </location>
</feature>
<dbReference type="PROSITE" id="PS50156">
    <property type="entry name" value="SSD"/>
    <property type="match status" value="2"/>
</dbReference>
<feature type="transmembrane region" description="Helical" evidence="7">
    <location>
        <begin position="519"/>
        <end position="539"/>
    </location>
</feature>
<evidence type="ECO:0000256" key="6">
    <source>
        <dbReference type="SAM" id="MobiDB-lite"/>
    </source>
</evidence>
<keyword evidence="3 7" id="KW-0812">Transmembrane</keyword>
<accession>A0A239TM42</accession>
<feature type="region of interest" description="Disordered" evidence="6">
    <location>
        <begin position="782"/>
        <end position="844"/>
    </location>
</feature>
<gene>
    <name evidence="9" type="ORF">SPI02_10840</name>
</gene>
<feature type="transmembrane region" description="Helical" evidence="7">
    <location>
        <begin position="304"/>
        <end position="331"/>
    </location>
</feature>
<dbReference type="RefSeq" id="WP_095103219.1">
    <property type="nucleotide sequence ID" value="NZ_BKAR01000011.1"/>
</dbReference>
<sequence length="876" mass="96850">MAKFLYKIGSFIAKHKWWALVAWAVLLAAVLTPIAIDKPKFDNDIKMTGLKSIDTNKKIEKHFNVDSEKATITVVMKSHSKDGIVKKDVMKDVQKTLDDIKDDDKHVDKITDPYKNKQISKDKTTAFADIQYDVSATSLSNKSKDKVKDNLDDLKDKHNLETELTGNGMSGSVDTGGASEIIGIAVAFIVLLITFGSFVAAGLPIISAVVGLVTSVSIIGLMTKIVDVPNVTLTLAVMIGLAVGIDYALFILFRYRQIIKEERDVPKAVGLAIGTAGGAVIFAGITVIIAVCGLGLIGIKFLGIMGYMSAISVLFAVISALTLVPALISIFHKAIRPKVERKSRKTADTRWSRFVVGSPLAAVLVGVIILGLAAMPISQMRLGIPDDGVKPDHTTQKKAYDIMSDKFGEGFNGKIPMLVNVKDKKDNPEEMQKDLKKLSKDIKDMDNVDMVAPPQMSKNNDYALITVIPDKGPQAKGTDDLVKDLRDYHDDAKDKYSFLTEISGQSVINLDMSKKLNDAIPVFAGIIVALAFLLLMLVFRSIIIPLKAVGGFLLSLTATLGFTTLVMQEGFMKQLFGVHETAPVLAFLPVIVIGILFGLAMDYEVFLMSRIHEEYSRTHDNKHSIKVGIRESGPVIIAAALIMISVFMAFAIQDDVMIKTMGIALAFGVFFDAFIVRLLMIPALTALFGKASWYLPAWLNRILPKIDIEGHALEDMMPREDYITEQEERAAQRRKYSVVNEETADTRNLYKQLRNTTDQPNHLIYDALLLYAKDHAPEIYREHTGKESSEEARETEDTSQRSLHPHSGSGYNEVGHDENHPHTTEAPSIIQGNETTRYSTPSAQQREDLYRLLSQQSKNISEMNDIIRHLINKNNQ</sequence>
<dbReference type="OrthoDB" id="7051771at2"/>
<proteinExistence type="predicted"/>
<dbReference type="Gene3D" id="1.20.1640.10">
    <property type="entry name" value="Multidrug efflux transporter AcrB transmembrane domain"/>
    <property type="match status" value="2"/>
</dbReference>
<comment type="caution">
    <text evidence="9">The sequence shown here is derived from an EMBL/GenBank/DDBJ whole genome shotgun (WGS) entry which is preliminary data.</text>
</comment>
<evidence type="ECO:0000313" key="10">
    <source>
        <dbReference type="Proteomes" id="UP000321736"/>
    </source>
</evidence>
<feature type="compositionally biased region" description="Basic and acidic residues" evidence="6">
    <location>
        <begin position="782"/>
        <end position="799"/>
    </location>
</feature>
<evidence type="ECO:0000256" key="7">
    <source>
        <dbReference type="SAM" id="Phobius"/>
    </source>
</evidence>
<evidence type="ECO:0000256" key="4">
    <source>
        <dbReference type="ARBA" id="ARBA00022989"/>
    </source>
</evidence>
<name>A0A239TM42_9STAP</name>
<feature type="compositionally biased region" description="Basic and acidic residues" evidence="6">
    <location>
        <begin position="814"/>
        <end position="823"/>
    </location>
</feature>
<feature type="transmembrane region" description="Helical" evidence="7">
    <location>
        <begin position="587"/>
        <end position="611"/>
    </location>
</feature>
<feature type="transmembrane region" description="Helical" evidence="7">
    <location>
        <begin position="208"/>
        <end position="226"/>
    </location>
</feature>
<keyword evidence="4 7" id="KW-1133">Transmembrane helix</keyword>
<dbReference type="AlphaFoldDB" id="A0A239TM42"/>
<evidence type="ECO:0000256" key="2">
    <source>
        <dbReference type="ARBA" id="ARBA00022475"/>
    </source>
</evidence>
<feature type="compositionally biased region" description="Polar residues" evidence="6">
    <location>
        <begin position="830"/>
        <end position="844"/>
    </location>
</feature>
<feature type="domain" description="SSD" evidence="8">
    <location>
        <begin position="199"/>
        <end position="330"/>
    </location>
</feature>
<comment type="subcellular location">
    <subcellularLocation>
        <location evidence="1">Cell membrane</location>
        <topology evidence="1">Multi-pass membrane protein</topology>
    </subcellularLocation>
</comment>
<feature type="transmembrane region" description="Helical" evidence="7">
    <location>
        <begin position="265"/>
        <end position="298"/>
    </location>
</feature>
<dbReference type="EMBL" id="BKAR01000011">
    <property type="protein sequence ID" value="GEP84499.1"/>
    <property type="molecule type" value="Genomic_DNA"/>
</dbReference>
<dbReference type="PANTHER" id="PTHR33406">
    <property type="entry name" value="MEMBRANE PROTEIN MJ1562-RELATED"/>
    <property type="match status" value="1"/>
</dbReference>
<dbReference type="SUPFAM" id="SSF82866">
    <property type="entry name" value="Multidrug efflux transporter AcrB transmembrane domain"/>
    <property type="match status" value="2"/>
</dbReference>
<dbReference type="InterPro" id="IPR050545">
    <property type="entry name" value="Mycobact_MmpL"/>
</dbReference>
<dbReference type="Pfam" id="PF03176">
    <property type="entry name" value="MMPL"/>
    <property type="match status" value="2"/>
</dbReference>
<dbReference type="PANTHER" id="PTHR33406:SF13">
    <property type="entry name" value="MEMBRANE PROTEIN YDFJ"/>
    <property type="match status" value="1"/>
</dbReference>
<evidence type="ECO:0000259" key="8">
    <source>
        <dbReference type="PROSITE" id="PS50156"/>
    </source>
</evidence>
<dbReference type="GO" id="GO:0005886">
    <property type="term" value="C:plasma membrane"/>
    <property type="evidence" value="ECO:0007669"/>
    <property type="project" value="UniProtKB-SubCell"/>
</dbReference>
<keyword evidence="5 7" id="KW-0472">Membrane</keyword>
<evidence type="ECO:0000256" key="5">
    <source>
        <dbReference type="ARBA" id="ARBA00023136"/>
    </source>
</evidence>